<dbReference type="RefSeq" id="WP_100343713.1">
    <property type="nucleotide sequence ID" value="NZ_PGFB01000002.1"/>
</dbReference>
<gene>
    <name evidence="1" type="primary">pxpA</name>
    <name evidence="2" type="ORF">CLV54_0828</name>
</gene>
<comment type="subunit">
    <text evidence="1">Forms a complex composed of PxpA, PxpB and PxpC.</text>
</comment>
<dbReference type="GO" id="GO:0005524">
    <property type="term" value="F:ATP binding"/>
    <property type="evidence" value="ECO:0007669"/>
    <property type="project" value="UniProtKB-UniRule"/>
</dbReference>
<keyword evidence="3" id="KW-1185">Reference proteome</keyword>
<comment type="similarity">
    <text evidence="1">Belongs to the LamB/PxpA family.</text>
</comment>
<name>A0A2M9BYK7_9MICO</name>
<keyword evidence="1" id="KW-0378">Hydrolase</keyword>
<dbReference type="GO" id="GO:0017168">
    <property type="term" value="F:5-oxoprolinase (ATP-hydrolyzing) activity"/>
    <property type="evidence" value="ECO:0007669"/>
    <property type="project" value="UniProtKB-UniRule"/>
</dbReference>
<dbReference type="InterPro" id="IPR005501">
    <property type="entry name" value="LamB/YcsF/PxpA-like"/>
</dbReference>
<dbReference type="CDD" id="cd10787">
    <property type="entry name" value="LamB_YcsF_like"/>
    <property type="match status" value="1"/>
</dbReference>
<comment type="catalytic activity">
    <reaction evidence="1">
        <text>5-oxo-L-proline + ATP + 2 H2O = L-glutamate + ADP + phosphate + H(+)</text>
        <dbReference type="Rhea" id="RHEA:10348"/>
        <dbReference type="ChEBI" id="CHEBI:15377"/>
        <dbReference type="ChEBI" id="CHEBI:15378"/>
        <dbReference type="ChEBI" id="CHEBI:29985"/>
        <dbReference type="ChEBI" id="CHEBI:30616"/>
        <dbReference type="ChEBI" id="CHEBI:43474"/>
        <dbReference type="ChEBI" id="CHEBI:58402"/>
        <dbReference type="ChEBI" id="CHEBI:456216"/>
        <dbReference type="EC" id="3.5.2.9"/>
    </reaction>
</comment>
<dbReference type="PANTHER" id="PTHR30292">
    <property type="entry name" value="UNCHARACTERIZED PROTEIN YBGL-RELATED"/>
    <property type="match status" value="1"/>
</dbReference>
<comment type="caution">
    <text evidence="2">The sequence shown here is derived from an EMBL/GenBank/DDBJ whole genome shotgun (WGS) entry which is preliminary data.</text>
</comment>
<dbReference type="Gene3D" id="3.20.20.370">
    <property type="entry name" value="Glycoside hydrolase/deacetylase"/>
    <property type="match status" value="1"/>
</dbReference>
<dbReference type="SUPFAM" id="SSF88713">
    <property type="entry name" value="Glycoside hydrolase/deacetylase"/>
    <property type="match status" value="1"/>
</dbReference>
<dbReference type="Proteomes" id="UP000230161">
    <property type="component" value="Unassembled WGS sequence"/>
</dbReference>
<sequence length="258" mass="26690">MTTAPRSSIDLNSDLGEGFGSWRMADDAALLDVVSSANIACGFHAGDPLIMLDTVGLAAERGVSVGAHVGYRDLVGFGRRAIDVSERELTADVVYQLGALHAAAAVAGTTMDFVKPHGALYTVIGSDELQARAVVEAIASYDPTLAFVAPPGSLALELAEDRGIRVVREAFADRAYTAHGTLVPRGEEGAVLHDPQTIAARVVELATTGRIAAITGDVLELDVETVCLHGDTPGSVAIARAVRAALDAAGIAVRAPVR</sequence>
<dbReference type="Pfam" id="PF03746">
    <property type="entry name" value="LamB_YcsF"/>
    <property type="match status" value="1"/>
</dbReference>
<dbReference type="OrthoDB" id="9773478at2"/>
<dbReference type="GO" id="GO:0005975">
    <property type="term" value="P:carbohydrate metabolic process"/>
    <property type="evidence" value="ECO:0007669"/>
    <property type="project" value="InterPro"/>
</dbReference>
<accession>A0A2M9BYK7</accession>
<evidence type="ECO:0000256" key="1">
    <source>
        <dbReference type="HAMAP-Rule" id="MF_00691"/>
    </source>
</evidence>
<dbReference type="HAMAP" id="MF_00691">
    <property type="entry name" value="PxpA"/>
    <property type="match status" value="1"/>
</dbReference>
<reference evidence="2 3" key="1">
    <citation type="submission" date="2017-11" db="EMBL/GenBank/DDBJ databases">
        <title>Genomic Encyclopedia of Archaeal and Bacterial Type Strains, Phase II (KMG-II): From Individual Species to Whole Genera.</title>
        <authorList>
            <person name="Goeker M."/>
        </authorList>
    </citation>
    <scope>NUCLEOTIDE SEQUENCE [LARGE SCALE GENOMIC DNA]</scope>
    <source>
        <strain evidence="2 3">DSM 25625</strain>
    </source>
</reference>
<dbReference type="AlphaFoldDB" id="A0A2M9BYK7"/>
<dbReference type="InterPro" id="IPR011330">
    <property type="entry name" value="Glyco_hydro/deAcase_b/a-brl"/>
</dbReference>
<dbReference type="PANTHER" id="PTHR30292:SF0">
    <property type="entry name" value="5-OXOPROLINASE SUBUNIT A"/>
    <property type="match status" value="1"/>
</dbReference>
<keyword evidence="1" id="KW-0547">Nucleotide-binding</keyword>
<dbReference type="NCBIfam" id="NF003816">
    <property type="entry name" value="PRK05406.1-5"/>
    <property type="match status" value="1"/>
</dbReference>
<evidence type="ECO:0000313" key="3">
    <source>
        <dbReference type="Proteomes" id="UP000230161"/>
    </source>
</evidence>
<dbReference type="NCBIfam" id="NF003814">
    <property type="entry name" value="PRK05406.1-3"/>
    <property type="match status" value="1"/>
</dbReference>
<dbReference type="EC" id="3.5.2.9" evidence="1"/>
<dbReference type="EMBL" id="PGFB01000002">
    <property type="protein sequence ID" value="PJJ63171.1"/>
    <property type="molecule type" value="Genomic_DNA"/>
</dbReference>
<organism evidence="2 3">
    <name type="scientific">Compostimonas suwonensis</name>
    <dbReference type="NCBI Taxonomy" id="1048394"/>
    <lineage>
        <taxon>Bacteria</taxon>
        <taxon>Bacillati</taxon>
        <taxon>Actinomycetota</taxon>
        <taxon>Actinomycetes</taxon>
        <taxon>Micrococcales</taxon>
        <taxon>Microbacteriaceae</taxon>
        <taxon>Compostimonas</taxon>
    </lineage>
</organism>
<protein>
    <recommendedName>
        <fullName evidence="1">5-oxoprolinase subunit A</fullName>
        <shortName evidence="1">5-OPase subunit A</shortName>
        <ecNumber evidence="1">3.5.2.9</ecNumber>
    </recommendedName>
    <alternativeName>
        <fullName evidence="1">5-oxoprolinase (ATP-hydrolyzing) subunit A</fullName>
    </alternativeName>
</protein>
<proteinExistence type="inferred from homology"/>
<keyword evidence="1" id="KW-0067">ATP-binding</keyword>
<evidence type="ECO:0000313" key="2">
    <source>
        <dbReference type="EMBL" id="PJJ63171.1"/>
    </source>
</evidence>
<comment type="function">
    <text evidence="1">Catalyzes the cleavage of 5-oxoproline to form L-glutamate coupled to the hydrolysis of ATP to ADP and inorganic phosphate.</text>
</comment>